<dbReference type="InterPro" id="IPR031168">
    <property type="entry name" value="G_TrmE"/>
</dbReference>
<proteinExistence type="inferred from homology"/>
<keyword evidence="6" id="KW-0460">Magnesium</keyword>
<dbReference type="PANTHER" id="PTHR42714:SF2">
    <property type="entry name" value="TRNA MODIFICATION GTPASE GTPBP3, MITOCHONDRIAL"/>
    <property type="match status" value="1"/>
</dbReference>
<dbReference type="InterPro" id="IPR025867">
    <property type="entry name" value="MnmE_helical"/>
</dbReference>
<comment type="subunit">
    <text evidence="6">Homodimer. Heterotetramer of two MnmE and two MnmG subunits.</text>
</comment>
<comment type="subcellular location">
    <subcellularLocation>
        <location evidence="6">Cytoplasm</location>
    </subcellularLocation>
</comment>
<evidence type="ECO:0000313" key="10">
    <source>
        <dbReference type="Proteomes" id="UP001059934"/>
    </source>
</evidence>
<keyword evidence="4 6" id="KW-0630">Potassium</keyword>
<dbReference type="InterPro" id="IPR018948">
    <property type="entry name" value="GTP-bd_TrmE_N"/>
</dbReference>
<protein>
    <recommendedName>
        <fullName evidence="6">tRNA modification GTPase MnmE</fullName>
        <ecNumber evidence="6">3.6.-.-</ecNumber>
    </recommendedName>
</protein>
<feature type="domain" description="TrmE-type G" evidence="8">
    <location>
        <begin position="216"/>
        <end position="377"/>
    </location>
</feature>
<dbReference type="CDD" id="cd04164">
    <property type="entry name" value="trmE"/>
    <property type="match status" value="1"/>
</dbReference>
<dbReference type="PROSITE" id="PS51709">
    <property type="entry name" value="G_TRME"/>
    <property type="match status" value="1"/>
</dbReference>
<keyword evidence="6" id="KW-0479">Metal-binding</keyword>
<keyword evidence="6 9" id="KW-0378">Hydrolase</keyword>
<dbReference type="GO" id="GO:0016787">
    <property type="term" value="F:hydrolase activity"/>
    <property type="evidence" value="ECO:0007669"/>
    <property type="project" value="UniProtKB-KW"/>
</dbReference>
<dbReference type="HAMAP" id="MF_00379">
    <property type="entry name" value="GTPase_MnmE"/>
    <property type="match status" value="1"/>
</dbReference>
<dbReference type="Proteomes" id="UP001059934">
    <property type="component" value="Chromosome"/>
</dbReference>
<keyword evidence="10" id="KW-1185">Reference proteome</keyword>
<evidence type="ECO:0000256" key="3">
    <source>
        <dbReference type="ARBA" id="ARBA00022741"/>
    </source>
</evidence>
<dbReference type="NCBIfam" id="TIGR00231">
    <property type="entry name" value="small_GTP"/>
    <property type="match status" value="1"/>
</dbReference>
<evidence type="ECO:0000259" key="8">
    <source>
        <dbReference type="PROSITE" id="PS51709"/>
    </source>
</evidence>
<comment type="caution">
    <text evidence="6">Lacks conserved residue(s) required for the propagation of feature annotation.</text>
</comment>
<dbReference type="InterPro" id="IPR027266">
    <property type="entry name" value="TrmE/GcvT-like"/>
</dbReference>
<dbReference type="Pfam" id="PF01926">
    <property type="entry name" value="MMR_HSR1"/>
    <property type="match status" value="1"/>
</dbReference>
<evidence type="ECO:0000313" key="9">
    <source>
        <dbReference type="EMBL" id="UVW35186.1"/>
    </source>
</evidence>
<dbReference type="Gene3D" id="3.40.50.300">
    <property type="entry name" value="P-loop containing nucleotide triphosphate hydrolases"/>
    <property type="match status" value="1"/>
</dbReference>
<dbReference type="InterPro" id="IPR027368">
    <property type="entry name" value="MnmE_dom2"/>
</dbReference>
<dbReference type="SUPFAM" id="SSF52540">
    <property type="entry name" value="P-loop containing nucleoside triphosphate hydrolases"/>
    <property type="match status" value="1"/>
</dbReference>
<evidence type="ECO:0000256" key="5">
    <source>
        <dbReference type="ARBA" id="ARBA00023134"/>
    </source>
</evidence>
<keyword evidence="2 6" id="KW-0819">tRNA processing</keyword>
<dbReference type="CDD" id="cd14858">
    <property type="entry name" value="TrmE_N"/>
    <property type="match status" value="1"/>
</dbReference>
<dbReference type="Pfam" id="PF10396">
    <property type="entry name" value="TrmE_N"/>
    <property type="match status" value="1"/>
</dbReference>
<dbReference type="EMBL" id="CP103416">
    <property type="protein sequence ID" value="UVW35186.1"/>
    <property type="molecule type" value="Genomic_DNA"/>
</dbReference>
<keyword evidence="5 6" id="KW-0342">GTP-binding</keyword>
<dbReference type="Gene3D" id="1.20.120.430">
    <property type="entry name" value="tRNA modification GTPase MnmE domain 2"/>
    <property type="match status" value="1"/>
</dbReference>
<dbReference type="NCBIfam" id="NF003661">
    <property type="entry name" value="PRK05291.1-3"/>
    <property type="match status" value="1"/>
</dbReference>
<comment type="similarity">
    <text evidence="1 6 7">Belongs to the TRAFAC class TrmE-Era-EngA-EngB-Septin-like GTPase superfamily. TrmE GTPase family.</text>
</comment>
<dbReference type="NCBIfam" id="TIGR00450">
    <property type="entry name" value="mnmE_trmE_thdF"/>
    <property type="match status" value="1"/>
</dbReference>
<feature type="binding site" evidence="6">
    <location>
        <begin position="226"/>
        <end position="231"/>
    </location>
    <ligand>
        <name>GTP</name>
        <dbReference type="ChEBI" id="CHEBI:37565"/>
    </ligand>
</feature>
<feature type="binding site" evidence="6">
    <location>
        <position position="230"/>
    </location>
    <ligand>
        <name>Mg(2+)</name>
        <dbReference type="ChEBI" id="CHEBI:18420"/>
    </ligand>
</feature>
<gene>
    <name evidence="6 9" type="primary">mnmE</name>
    <name evidence="6" type="synonym">trmE</name>
    <name evidence="9" type="ORF">NYF23_00930</name>
</gene>
<evidence type="ECO:0000256" key="4">
    <source>
        <dbReference type="ARBA" id="ARBA00022958"/>
    </source>
</evidence>
<name>A0ABY5TRS6_9GAMM</name>
<evidence type="ECO:0000256" key="2">
    <source>
        <dbReference type="ARBA" id="ARBA00022694"/>
    </source>
</evidence>
<reference evidence="9" key="1">
    <citation type="submission" date="2022-08" db="EMBL/GenBank/DDBJ databases">
        <title>Catabolic pathway analysis in culturable SAR92 clade bacteria reveals their overlooked roles in DMSP degradation in coastal seas.</title>
        <authorList>
            <person name="He X."/>
            <person name="Zhang X."/>
            <person name="Zhang Y."/>
        </authorList>
    </citation>
    <scope>NUCLEOTIDE SEQUENCE</scope>
    <source>
        <strain evidence="9">H455</strain>
    </source>
</reference>
<comment type="function">
    <text evidence="6">Exhibits a very high intrinsic GTPase hydrolysis rate. Involved in the addition of a carboxymethylaminomethyl (cmnm) group at the wobble position (U34) of certain tRNAs, forming tRNA-cmnm(5)s(2)U34.</text>
</comment>
<dbReference type="Gene3D" id="3.30.1360.120">
    <property type="entry name" value="Probable tRNA modification gtpase trme, domain 1"/>
    <property type="match status" value="1"/>
</dbReference>
<evidence type="ECO:0000256" key="1">
    <source>
        <dbReference type="ARBA" id="ARBA00011043"/>
    </source>
</evidence>
<dbReference type="PANTHER" id="PTHR42714">
    <property type="entry name" value="TRNA MODIFICATION GTPASE GTPBP3"/>
    <property type="match status" value="1"/>
</dbReference>
<evidence type="ECO:0000256" key="7">
    <source>
        <dbReference type="RuleBase" id="RU003313"/>
    </source>
</evidence>
<keyword evidence="6" id="KW-0963">Cytoplasm</keyword>
<dbReference type="InterPro" id="IPR005225">
    <property type="entry name" value="Small_GTP-bd"/>
</dbReference>
<feature type="binding site" evidence="6">
    <location>
        <position position="454"/>
    </location>
    <ligand>
        <name>(6S)-5-formyl-5,6,7,8-tetrahydrofolate</name>
        <dbReference type="ChEBI" id="CHEBI:57457"/>
    </ligand>
</feature>
<comment type="cofactor">
    <cofactor evidence="6">
        <name>K(+)</name>
        <dbReference type="ChEBI" id="CHEBI:29103"/>
    </cofactor>
    <text evidence="6">Binds 1 potassium ion per subunit.</text>
</comment>
<accession>A0ABY5TRS6</accession>
<dbReference type="InterPro" id="IPR006073">
    <property type="entry name" value="GTP-bd"/>
</dbReference>
<dbReference type="InterPro" id="IPR004520">
    <property type="entry name" value="GTPase_MnmE"/>
</dbReference>
<dbReference type="SUPFAM" id="SSF116878">
    <property type="entry name" value="TrmE connector domain"/>
    <property type="match status" value="1"/>
</dbReference>
<feature type="binding site" evidence="6">
    <location>
        <position position="81"/>
    </location>
    <ligand>
        <name>(6S)-5-formyl-5,6,7,8-tetrahydrofolate</name>
        <dbReference type="ChEBI" id="CHEBI:57457"/>
    </ligand>
</feature>
<dbReference type="Pfam" id="PF12631">
    <property type="entry name" value="MnmE_helical"/>
    <property type="match status" value="1"/>
</dbReference>
<dbReference type="EC" id="3.6.-.-" evidence="6"/>
<sequence length="454" mass="48722">MQNSLDSIVAIATAPGRGGVGIVRVSGPDIQGFTSAIIGKVLLPRQATFASFIGADGEVIDEGVAIYFPAPASFTGEHVLELQGHGGPVILDALVQRCVQLGARPARPGEFSERAFLNDKLDLAQAEAIADLIDATSIQAARCAVRSLQGDFSQLVNDLVDRLIGIRLYVEAAIDFPEEEIDFLADERLSENLQQLMGDLKDTLSKAQQGSLLRDGMTVVLAGKPNAGKSSLLNALAGRDAAIVTPKAGTTRDVLRETITLDGMPLHIVDTAGLRESDDEVELEGIRRAWLEIEQADQLLFLVDANESDNPDLTAIWPEYFARFGDAKQPIILVLNKIDESGHRAGRLTEQSNSFAISAKHKTGIDQLVAFLQSSMGFDERSEGVFSARRRHLAALEKALELVIIGQGQLSGNGAGELLAEDLRLAQAQLSEITGVFTSDDLLGHIFSSFCIGK</sequence>
<feature type="binding site" evidence="6">
    <location>
        <position position="251"/>
    </location>
    <ligand>
        <name>Mg(2+)</name>
        <dbReference type="ChEBI" id="CHEBI:18420"/>
    </ligand>
</feature>
<feature type="binding site" evidence="6">
    <location>
        <begin position="270"/>
        <end position="273"/>
    </location>
    <ligand>
        <name>GTP</name>
        <dbReference type="ChEBI" id="CHEBI:37565"/>
    </ligand>
</feature>
<dbReference type="InterPro" id="IPR027417">
    <property type="entry name" value="P-loop_NTPase"/>
</dbReference>
<feature type="binding site" evidence="6">
    <location>
        <begin position="245"/>
        <end position="251"/>
    </location>
    <ligand>
        <name>GTP</name>
        <dbReference type="ChEBI" id="CHEBI:37565"/>
    </ligand>
</feature>
<keyword evidence="3 6" id="KW-0547">Nucleotide-binding</keyword>
<feature type="binding site" evidence="6">
    <location>
        <position position="120"/>
    </location>
    <ligand>
        <name>(6S)-5-formyl-5,6,7,8-tetrahydrofolate</name>
        <dbReference type="ChEBI" id="CHEBI:57457"/>
    </ligand>
</feature>
<evidence type="ECO:0000256" key="6">
    <source>
        <dbReference type="HAMAP-Rule" id="MF_00379"/>
    </source>
</evidence>
<feature type="binding site" evidence="6">
    <location>
        <position position="24"/>
    </location>
    <ligand>
        <name>(6S)-5-formyl-5,6,7,8-tetrahydrofolate</name>
        <dbReference type="ChEBI" id="CHEBI:57457"/>
    </ligand>
</feature>
<organism evidence="9 10">
    <name type="scientific">SAR92 clade bacterium H455</name>
    <dbReference type="NCBI Taxonomy" id="2974818"/>
    <lineage>
        <taxon>Bacteria</taxon>
        <taxon>Pseudomonadati</taxon>
        <taxon>Pseudomonadota</taxon>
        <taxon>Gammaproteobacteria</taxon>
        <taxon>Cellvibrionales</taxon>
        <taxon>Porticoccaceae</taxon>
        <taxon>SAR92 clade</taxon>
    </lineage>
</organism>